<reference evidence="1 2" key="1">
    <citation type="submission" date="2019-03" db="EMBL/GenBank/DDBJ databases">
        <title>Genomic Encyclopedia of Type Strains, Phase IV (KMG-IV): sequencing the most valuable type-strain genomes for metagenomic binning, comparative biology and taxonomic classification.</title>
        <authorList>
            <person name="Goeker M."/>
        </authorList>
    </citation>
    <scope>NUCLEOTIDE SEQUENCE [LARGE SCALE GENOMIC DNA]</scope>
    <source>
        <strain evidence="1 2">DSM 44684</strain>
    </source>
</reference>
<gene>
    <name evidence="1" type="ORF">DFR71_4261</name>
</gene>
<dbReference type="AlphaFoldDB" id="A0A4R1FKC5"/>
<comment type="caution">
    <text evidence="1">The sequence shown here is derived from an EMBL/GenBank/DDBJ whole genome shotgun (WGS) entry which is preliminary data.</text>
</comment>
<dbReference type="OrthoDB" id="4550087at2"/>
<organism evidence="1 2">
    <name type="scientific">Nocardia alba</name>
    <dbReference type="NCBI Taxonomy" id="225051"/>
    <lineage>
        <taxon>Bacteria</taxon>
        <taxon>Bacillati</taxon>
        <taxon>Actinomycetota</taxon>
        <taxon>Actinomycetes</taxon>
        <taxon>Mycobacteriales</taxon>
        <taxon>Nocardiaceae</taxon>
        <taxon>Nocardia</taxon>
    </lineage>
</organism>
<dbReference type="RefSeq" id="WP_067458466.1">
    <property type="nucleotide sequence ID" value="NZ_SMFR01000003.1"/>
</dbReference>
<evidence type="ECO:0000313" key="2">
    <source>
        <dbReference type="Proteomes" id="UP000294856"/>
    </source>
</evidence>
<keyword evidence="2" id="KW-1185">Reference proteome</keyword>
<proteinExistence type="predicted"/>
<name>A0A4R1FKC5_9NOCA</name>
<protein>
    <submittedName>
        <fullName evidence="1">Uncharacterized protein</fullName>
    </submittedName>
</protein>
<sequence length="198" mass="21854">MQTHRQAAAPLIESPVVTAADECRLLRIVARIEAPHRWDSTAARLFDCARRRWQGRPDIADHPALRRWSQIQDSQQRPEQPCLRTFFTAFAAGSLVGGDPCVDLAAAIMLLSSCPAEAVRQADPHNDQHTVRFSVYAYREDDLPLAEDLITTTVHACGTVLARRCTVIRPPTRSTAPLVDHPTPDLFVRGGLGSTAAR</sequence>
<dbReference type="EMBL" id="SMFR01000003">
    <property type="protein sequence ID" value="TCJ95346.1"/>
    <property type="molecule type" value="Genomic_DNA"/>
</dbReference>
<accession>A0A4R1FKC5</accession>
<evidence type="ECO:0000313" key="1">
    <source>
        <dbReference type="EMBL" id="TCJ95346.1"/>
    </source>
</evidence>
<dbReference type="Proteomes" id="UP000294856">
    <property type="component" value="Unassembled WGS sequence"/>
</dbReference>